<dbReference type="Gene3D" id="3.40.50.10680">
    <property type="entry name" value="CofD-like domains"/>
    <property type="match status" value="1"/>
</dbReference>
<dbReference type="PANTHER" id="PTHR43007:SF1">
    <property type="entry name" value="2-PHOSPHO-L-LACTATE TRANSFERASE"/>
    <property type="match status" value="1"/>
</dbReference>
<dbReference type="GO" id="GO:0043743">
    <property type="term" value="F:LPPG:FO 2-phospho-L-lactate transferase activity"/>
    <property type="evidence" value="ECO:0007669"/>
    <property type="project" value="InterPro"/>
</dbReference>
<dbReference type="InterPro" id="IPR002882">
    <property type="entry name" value="CofD"/>
</dbReference>
<dbReference type="RefSeq" id="WP_104478206.1">
    <property type="nucleotide sequence ID" value="NZ_CP154825.1"/>
</dbReference>
<accession>A0A2S6GX44</accession>
<dbReference type="Pfam" id="PF01933">
    <property type="entry name" value="CofD"/>
    <property type="match status" value="1"/>
</dbReference>
<dbReference type="InterPro" id="IPR010115">
    <property type="entry name" value="FbiA/CofD"/>
</dbReference>
<dbReference type="InterPro" id="IPR038136">
    <property type="entry name" value="CofD-like_dom_sf"/>
</dbReference>
<dbReference type="AlphaFoldDB" id="A0A2S6GX44"/>
<protein>
    <submittedName>
        <fullName evidence="3">LPPG:FO 2-phospho-L-lactate transferase</fullName>
    </submittedName>
</protein>
<dbReference type="FunFam" id="1.10.8.240:FF:000001">
    <property type="entry name" value="2-phospho-L-lactate transferase"/>
    <property type="match status" value="1"/>
</dbReference>
<evidence type="ECO:0000256" key="2">
    <source>
        <dbReference type="ARBA" id="ARBA00022842"/>
    </source>
</evidence>
<sequence length="332" mass="34764">MKVVVLVGGVGGARFLLGVKKFLGLPPVGPAPEGAPHEVTAVVNTADDIWLHGLRICPDLDTCMYTLGGGIDTERGWGRTEESWTVKAELAAYGADPDWFGLGDKDIATHLVRTRMMRAGYELSDITAALCDRWQPGVRLLPMTDDRVETHVVIDRPGTGERQAVHFQEWWVRHRAEPRARSIVPVGADESTPAPGVAEAVGAADVVLVAPSNPVVSIGTILAVPGLRTALRKTEAPVVGVSPIIGGKPVRGMADACLDAIGLETSAQAVGRHYGSRPCSDSGVLDGWLVATGDTADVPGVAVRAVPLLMSDVDATAAMVRAAVELGGVDLG</sequence>
<dbReference type="Proteomes" id="UP000239203">
    <property type="component" value="Unassembled WGS sequence"/>
</dbReference>
<dbReference type="GO" id="GO:0000287">
    <property type="term" value="F:magnesium ion binding"/>
    <property type="evidence" value="ECO:0007669"/>
    <property type="project" value="InterPro"/>
</dbReference>
<dbReference type="HAMAP" id="MF_01257">
    <property type="entry name" value="CofD"/>
    <property type="match status" value="1"/>
</dbReference>
<dbReference type="NCBIfam" id="TIGR01819">
    <property type="entry name" value="F420_cofD"/>
    <property type="match status" value="1"/>
</dbReference>
<gene>
    <name evidence="3" type="ORF">CLV40_103422</name>
</gene>
<name>A0A2S6GX44_9PSEU</name>
<dbReference type="OrthoDB" id="7466225at2"/>
<keyword evidence="1 3" id="KW-0808">Transferase</keyword>
<comment type="caution">
    <text evidence="3">The sequence shown here is derived from an EMBL/GenBank/DDBJ whole genome shotgun (WGS) entry which is preliminary data.</text>
</comment>
<reference evidence="3 4" key="1">
    <citation type="submission" date="2018-02" db="EMBL/GenBank/DDBJ databases">
        <title>Genomic Encyclopedia of Archaeal and Bacterial Type Strains, Phase II (KMG-II): from individual species to whole genera.</title>
        <authorList>
            <person name="Goeker M."/>
        </authorList>
    </citation>
    <scope>NUCLEOTIDE SEQUENCE [LARGE SCALE GENOMIC DNA]</scope>
    <source>
        <strain evidence="3 4">YU 961-1</strain>
    </source>
</reference>
<dbReference type="EMBL" id="PTIX01000003">
    <property type="protein sequence ID" value="PPK69812.1"/>
    <property type="molecule type" value="Genomic_DNA"/>
</dbReference>
<evidence type="ECO:0000256" key="1">
    <source>
        <dbReference type="ARBA" id="ARBA00022679"/>
    </source>
</evidence>
<dbReference type="PANTHER" id="PTHR43007">
    <property type="entry name" value="2-PHOSPHO-L-LACTATE TRANSFERASE"/>
    <property type="match status" value="1"/>
</dbReference>
<keyword evidence="4" id="KW-1185">Reference proteome</keyword>
<proteinExistence type="inferred from homology"/>
<evidence type="ECO:0000313" key="3">
    <source>
        <dbReference type="EMBL" id="PPK69812.1"/>
    </source>
</evidence>
<keyword evidence="2" id="KW-0460">Magnesium</keyword>
<dbReference type="Gene3D" id="1.10.8.240">
    <property type="entry name" value="CofD-like domain"/>
    <property type="match status" value="1"/>
</dbReference>
<organism evidence="3 4">
    <name type="scientific">Actinokineospora auranticolor</name>
    <dbReference type="NCBI Taxonomy" id="155976"/>
    <lineage>
        <taxon>Bacteria</taxon>
        <taxon>Bacillati</taxon>
        <taxon>Actinomycetota</taxon>
        <taxon>Actinomycetes</taxon>
        <taxon>Pseudonocardiales</taxon>
        <taxon>Pseudonocardiaceae</taxon>
        <taxon>Actinokineospora</taxon>
    </lineage>
</organism>
<evidence type="ECO:0000313" key="4">
    <source>
        <dbReference type="Proteomes" id="UP000239203"/>
    </source>
</evidence>
<dbReference type="CDD" id="cd07186">
    <property type="entry name" value="CofD_like"/>
    <property type="match status" value="1"/>
</dbReference>
<dbReference type="SUPFAM" id="SSF142338">
    <property type="entry name" value="CofD-like"/>
    <property type="match status" value="1"/>
</dbReference>